<dbReference type="AlphaFoldDB" id="A0A841BT54"/>
<evidence type="ECO:0000313" key="3">
    <source>
        <dbReference type="EMBL" id="MBB5869922.1"/>
    </source>
</evidence>
<protein>
    <recommendedName>
        <fullName evidence="2">Low molecular weight protein antigen 6 PH domain-containing protein</fullName>
    </recommendedName>
</protein>
<evidence type="ECO:0000313" key="4">
    <source>
        <dbReference type="Proteomes" id="UP000587527"/>
    </source>
</evidence>
<accession>A0A841BT54</accession>
<keyword evidence="1" id="KW-1133">Transmembrane helix</keyword>
<keyword evidence="4" id="KW-1185">Reference proteome</keyword>
<dbReference type="Pfam" id="PF10756">
    <property type="entry name" value="bPH_6"/>
    <property type="match status" value="1"/>
</dbReference>
<dbReference type="Proteomes" id="UP000587527">
    <property type="component" value="Unassembled WGS sequence"/>
</dbReference>
<name>A0A841BT54_9ACTN</name>
<proteinExistence type="predicted"/>
<feature type="transmembrane region" description="Helical" evidence="1">
    <location>
        <begin position="12"/>
        <end position="28"/>
    </location>
</feature>
<keyword evidence="1" id="KW-0812">Transmembrane</keyword>
<feature type="domain" description="Low molecular weight protein antigen 6 PH" evidence="2">
    <location>
        <begin position="53"/>
        <end position="119"/>
    </location>
</feature>
<dbReference type="InterPro" id="IPR019692">
    <property type="entry name" value="CFP-6_PH"/>
</dbReference>
<evidence type="ECO:0000256" key="1">
    <source>
        <dbReference type="SAM" id="Phobius"/>
    </source>
</evidence>
<organism evidence="3 4">
    <name type="scientific">Allocatelliglobosispora scoriae</name>
    <dbReference type="NCBI Taxonomy" id="643052"/>
    <lineage>
        <taxon>Bacteria</taxon>
        <taxon>Bacillati</taxon>
        <taxon>Actinomycetota</taxon>
        <taxon>Actinomycetes</taxon>
        <taxon>Micromonosporales</taxon>
        <taxon>Micromonosporaceae</taxon>
        <taxon>Allocatelliglobosispora</taxon>
    </lineage>
</organism>
<keyword evidence="1" id="KW-0472">Membrane</keyword>
<dbReference type="EMBL" id="JACHMN010000002">
    <property type="protein sequence ID" value="MBB5869922.1"/>
    <property type="molecule type" value="Genomic_DNA"/>
</dbReference>
<reference evidence="3 4" key="1">
    <citation type="submission" date="2020-08" db="EMBL/GenBank/DDBJ databases">
        <title>Sequencing the genomes of 1000 actinobacteria strains.</title>
        <authorList>
            <person name="Klenk H.-P."/>
        </authorList>
    </citation>
    <scope>NUCLEOTIDE SEQUENCE [LARGE SCALE GENOMIC DNA]</scope>
    <source>
        <strain evidence="3 4">DSM 45362</strain>
    </source>
</reference>
<gene>
    <name evidence="3" type="ORF">F4553_003301</name>
</gene>
<sequence length="134" mass="13846">MQSSAVIHFRHNTAMAIAGLIVALAAIYPAADLGWAGLPLILVPLAFAVWAWRSGTDADADGLRVRALLGSRAITWSQVAALVPDERGRVLAALTNGSAVPLTAVVVTDLPRLVAASGQPLADTDTDTDAVPAR</sequence>
<feature type="transmembrane region" description="Helical" evidence="1">
    <location>
        <begin position="34"/>
        <end position="52"/>
    </location>
</feature>
<comment type="caution">
    <text evidence="3">The sequence shown here is derived from an EMBL/GenBank/DDBJ whole genome shotgun (WGS) entry which is preliminary data.</text>
</comment>
<evidence type="ECO:0000259" key="2">
    <source>
        <dbReference type="Pfam" id="PF10756"/>
    </source>
</evidence>